<dbReference type="EMBL" id="CM045768">
    <property type="protein sequence ID" value="KAI7982915.1"/>
    <property type="molecule type" value="Genomic_DNA"/>
</dbReference>
<sequence length="203" mass="21897">MRVLNAHDNGARRVSDAHDVRPSTEADAEEPIQALKSGILIAVPCPQISKGVNITSPLAICVGHVSDIKRFARMDPLPHGLLDCLLLGPVTVVLRRASWRIGVRVPDCNFMRIVTRGSGSALALTGANLSGQRSSVCIKDFENLWEHCKYVYDGGVLLSGCAGSTMVELIKPGKYKILRAGSVKEETVVILEKHTLLDDGMAT</sequence>
<accession>A0ACC0F345</accession>
<evidence type="ECO:0000313" key="2">
    <source>
        <dbReference type="Proteomes" id="UP001060215"/>
    </source>
</evidence>
<gene>
    <name evidence="1" type="ORF">LOK49_LG15G01623</name>
</gene>
<dbReference type="Proteomes" id="UP001060215">
    <property type="component" value="Chromosome 11"/>
</dbReference>
<organism evidence="1 2">
    <name type="scientific">Camellia lanceoleosa</name>
    <dbReference type="NCBI Taxonomy" id="1840588"/>
    <lineage>
        <taxon>Eukaryota</taxon>
        <taxon>Viridiplantae</taxon>
        <taxon>Streptophyta</taxon>
        <taxon>Embryophyta</taxon>
        <taxon>Tracheophyta</taxon>
        <taxon>Spermatophyta</taxon>
        <taxon>Magnoliopsida</taxon>
        <taxon>eudicotyledons</taxon>
        <taxon>Gunneridae</taxon>
        <taxon>Pentapetalae</taxon>
        <taxon>asterids</taxon>
        <taxon>Ericales</taxon>
        <taxon>Theaceae</taxon>
        <taxon>Camellia</taxon>
    </lineage>
</organism>
<evidence type="ECO:0000313" key="1">
    <source>
        <dbReference type="EMBL" id="KAI7982915.1"/>
    </source>
</evidence>
<keyword evidence="2" id="KW-1185">Reference proteome</keyword>
<comment type="caution">
    <text evidence="1">The sequence shown here is derived from an EMBL/GenBank/DDBJ whole genome shotgun (WGS) entry which is preliminary data.</text>
</comment>
<protein>
    <submittedName>
        <fullName evidence="1">Uncharacterized protein</fullName>
    </submittedName>
</protein>
<reference evidence="1 2" key="1">
    <citation type="journal article" date="2022" name="Plant J.">
        <title>Chromosome-level genome of Camellia lanceoleosa provides a valuable resource for understanding genome evolution and self-incompatibility.</title>
        <authorList>
            <person name="Gong W."/>
            <person name="Xiao S."/>
            <person name="Wang L."/>
            <person name="Liao Z."/>
            <person name="Chang Y."/>
            <person name="Mo W."/>
            <person name="Hu G."/>
            <person name="Li W."/>
            <person name="Zhao G."/>
            <person name="Zhu H."/>
            <person name="Hu X."/>
            <person name="Ji K."/>
            <person name="Xiang X."/>
            <person name="Song Q."/>
            <person name="Yuan D."/>
            <person name="Jin S."/>
            <person name="Zhang L."/>
        </authorList>
    </citation>
    <scope>NUCLEOTIDE SEQUENCE [LARGE SCALE GENOMIC DNA]</scope>
    <source>
        <strain evidence="1">SQ_2022a</strain>
    </source>
</reference>
<name>A0ACC0F345_9ERIC</name>
<proteinExistence type="predicted"/>